<feature type="transmembrane region" description="Helical" evidence="1">
    <location>
        <begin position="79"/>
        <end position="99"/>
    </location>
</feature>
<gene>
    <name evidence="2" type="ORF">SAMN05445060_2114</name>
</gene>
<dbReference type="AlphaFoldDB" id="A0A1N7FJ35"/>
<proteinExistence type="predicted"/>
<feature type="transmembrane region" description="Helical" evidence="1">
    <location>
        <begin position="362"/>
        <end position="379"/>
    </location>
</feature>
<keyword evidence="3" id="KW-1185">Reference proteome</keyword>
<feature type="transmembrane region" description="Helical" evidence="1">
    <location>
        <begin position="160"/>
        <end position="183"/>
    </location>
</feature>
<dbReference type="OrthoDB" id="7698234at2"/>
<keyword evidence="1" id="KW-1133">Transmembrane helix</keyword>
<feature type="transmembrane region" description="Helical" evidence="1">
    <location>
        <begin position="137"/>
        <end position="154"/>
    </location>
</feature>
<accession>A0A1N7FJ35</accession>
<keyword evidence="1" id="KW-0472">Membrane</keyword>
<dbReference type="PANTHER" id="PTHR36840">
    <property type="entry name" value="BLL5714 PROTEIN"/>
    <property type="match status" value="1"/>
</dbReference>
<evidence type="ECO:0000313" key="2">
    <source>
        <dbReference type="EMBL" id="SIS00307.1"/>
    </source>
</evidence>
<protein>
    <submittedName>
        <fullName evidence="2">Low temperature requirement protein LtrA</fullName>
    </submittedName>
</protein>
<reference evidence="2 3" key="1">
    <citation type="submission" date="2017-01" db="EMBL/GenBank/DDBJ databases">
        <authorList>
            <person name="Mah S.A."/>
            <person name="Swanson W.J."/>
            <person name="Moy G.W."/>
            <person name="Vacquier V.D."/>
        </authorList>
    </citation>
    <scope>NUCLEOTIDE SEQUENCE [LARGE SCALE GENOMIC DNA]</scope>
    <source>
        <strain evidence="2 3">CPCC 203464</strain>
    </source>
</reference>
<feature type="transmembrane region" description="Helical" evidence="1">
    <location>
        <begin position="105"/>
        <end position="125"/>
    </location>
</feature>
<feature type="transmembrane region" description="Helical" evidence="1">
    <location>
        <begin position="12"/>
        <end position="29"/>
    </location>
</feature>
<feature type="transmembrane region" description="Helical" evidence="1">
    <location>
        <begin position="312"/>
        <end position="332"/>
    </location>
</feature>
<feature type="transmembrane region" description="Helical" evidence="1">
    <location>
        <begin position="204"/>
        <end position="224"/>
    </location>
</feature>
<feature type="transmembrane region" description="Helical" evidence="1">
    <location>
        <begin position="339"/>
        <end position="356"/>
    </location>
</feature>
<feature type="transmembrane region" description="Helical" evidence="1">
    <location>
        <begin position="49"/>
        <end position="67"/>
    </location>
</feature>
<dbReference type="PANTHER" id="PTHR36840:SF1">
    <property type="entry name" value="BLL5714 PROTEIN"/>
    <property type="match status" value="1"/>
</dbReference>
<sequence>MGWLRTRDSESSVTNIELFFDLIFVFAVTQVSHHLLGDEHPTWGSAGQSALLLAMLWTAWVYTTWITNWLDPDRDPLRFMLIGSMMCSLVVAAAIPHAFDKWGHVVGIAYAVMHIGRAAVAVALLRGEALQANYIRILTWCTLTGCLAVIGGFADGWWRIGLWTAAVVIDFLGGVVGFYVPFLGRSTSQGDWVTIDGHHFAERCQAFVLIALGESIVITGSSLATDLDEGHLDFSVVGAFGLTFVGAAALWWLYFDRAGEQGSRVAATTDDPGRISTVAYHWIHPIIVAGIIVTAAADELVFHEPTAQGVPAATWTILGGTALFITGHALYLGIVRGRIPVGHLVALVGVGVLAVVSSWVSVLTLAALVAAVVVGLCLWDRRVVNTSATPHLVL</sequence>
<feature type="transmembrane region" description="Helical" evidence="1">
    <location>
        <begin position="236"/>
        <end position="255"/>
    </location>
</feature>
<dbReference type="InterPro" id="IPR010640">
    <property type="entry name" value="Low_temperature_requirement_A"/>
</dbReference>
<dbReference type="Pfam" id="PF06772">
    <property type="entry name" value="LtrA"/>
    <property type="match status" value="1"/>
</dbReference>
<name>A0A1N7FJ35_9NOCA</name>
<dbReference type="EMBL" id="FTNT01000005">
    <property type="protein sequence ID" value="SIS00307.1"/>
    <property type="molecule type" value="Genomic_DNA"/>
</dbReference>
<evidence type="ECO:0000256" key="1">
    <source>
        <dbReference type="SAM" id="Phobius"/>
    </source>
</evidence>
<dbReference type="RefSeq" id="WP_076479246.1">
    <property type="nucleotide sequence ID" value="NZ_FTNT01000005.1"/>
</dbReference>
<organism evidence="2 3">
    <name type="scientific">Williamsia sterculiae</name>
    <dbReference type="NCBI Taxonomy" id="1344003"/>
    <lineage>
        <taxon>Bacteria</taxon>
        <taxon>Bacillati</taxon>
        <taxon>Actinomycetota</taxon>
        <taxon>Actinomycetes</taxon>
        <taxon>Mycobacteriales</taxon>
        <taxon>Nocardiaceae</taxon>
        <taxon>Williamsia</taxon>
    </lineage>
</organism>
<keyword evidence="1" id="KW-0812">Transmembrane</keyword>
<dbReference type="Proteomes" id="UP000186218">
    <property type="component" value="Unassembled WGS sequence"/>
</dbReference>
<evidence type="ECO:0000313" key="3">
    <source>
        <dbReference type="Proteomes" id="UP000186218"/>
    </source>
</evidence>
<feature type="transmembrane region" description="Helical" evidence="1">
    <location>
        <begin position="275"/>
        <end position="297"/>
    </location>
</feature>